<dbReference type="AlphaFoldDB" id="A0A813SKK5"/>
<evidence type="ECO:0000256" key="1">
    <source>
        <dbReference type="SAM" id="Phobius"/>
    </source>
</evidence>
<dbReference type="OrthoDB" id="10057324at2759"/>
<organism evidence="2 6">
    <name type="scientific">Didymodactylos carnosus</name>
    <dbReference type="NCBI Taxonomy" id="1234261"/>
    <lineage>
        <taxon>Eukaryota</taxon>
        <taxon>Metazoa</taxon>
        <taxon>Spiralia</taxon>
        <taxon>Gnathifera</taxon>
        <taxon>Rotifera</taxon>
        <taxon>Eurotatoria</taxon>
        <taxon>Bdelloidea</taxon>
        <taxon>Philodinida</taxon>
        <taxon>Philodinidae</taxon>
        <taxon>Didymodactylos</taxon>
    </lineage>
</organism>
<dbReference type="Proteomes" id="UP000682733">
    <property type="component" value="Unassembled WGS sequence"/>
</dbReference>
<keyword evidence="1" id="KW-1133">Transmembrane helix</keyword>
<dbReference type="Proteomes" id="UP000677228">
    <property type="component" value="Unassembled WGS sequence"/>
</dbReference>
<dbReference type="EMBL" id="CAJOBC010000414">
    <property type="protein sequence ID" value="CAF3583131.1"/>
    <property type="molecule type" value="Genomic_DNA"/>
</dbReference>
<evidence type="ECO:0000313" key="6">
    <source>
        <dbReference type="Proteomes" id="UP000663829"/>
    </source>
</evidence>
<feature type="transmembrane region" description="Helical" evidence="1">
    <location>
        <begin position="73"/>
        <end position="94"/>
    </location>
</feature>
<feature type="transmembrane region" description="Helical" evidence="1">
    <location>
        <begin position="43"/>
        <end position="67"/>
    </location>
</feature>
<proteinExistence type="predicted"/>
<reference evidence="2" key="1">
    <citation type="submission" date="2021-02" db="EMBL/GenBank/DDBJ databases">
        <authorList>
            <person name="Nowell W R."/>
        </authorList>
    </citation>
    <scope>NUCLEOTIDE SEQUENCE</scope>
</reference>
<feature type="transmembrane region" description="Helical" evidence="1">
    <location>
        <begin position="106"/>
        <end position="130"/>
    </location>
</feature>
<protein>
    <submittedName>
        <fullName evidence="2">Uncharacterized protein</fullName>
    </submittedName>
</protein>
<accession>A0A813SKK5</accession>
<name>A0A813SKK5_9BILA</name>
<gene>
    <name evidence="2" type="ORF">GPM918_LOCUS3376</name>
    <name evidence="3" type="ORF">OVA965_LOCUS18452</name>
    <name evidence="4" type="ORF">SRO942_LOCUS3376</name>
    <name evidence="5" type="ORF">TMI583_LOCUS18464</name>
</gene>
<evidence type="ECO:0000313" key="3">
    <source>
        <dbReference type="EMBL" id="CAF1082947.1"/>
    </source>
</evidence>
<keyword evidence="6" id="KW-1185">Reference proteome</keyword>
<evidence type="ECO:0000313" key="5">
    <source>
        <dbReference type="EMBL" id="CAF3845676.1"/>
    </source>
</evidence>
<evidence type="ECO:0000313" key="2">
    <source>
        <dbReference type="EMBL" id="CAF0798308.1"/>
    </source>
</evidence>
<dbReference type="EMBL" id="CAJNOQ010000414">
    <property type="protein sequence ID" value="CAF0798308.1"/>
    <property type="molecule type" value="Genomic_DNA"/>
</dbReference>
<feature type="transmembrane region" description="Helical" evidence="1">
    <location>
        <begin position="154"/>
        <end position="175"/>
    </location>
</feature>
<keyword evidence="1" id="KW-0472">Membrane</keyword>
<dbReference type="EMBL" id="CAJNOK010009175">
    <property type="protein sequence ID" value="CAF1082947.1"/>
    <property type="molecule type" value="Genomic_DNA"/>
</dbReference>
<dbReference type="EMBL" id="CAJOBA010009191">
    <property type="protein sequence ID" value="CAF3845676.1"/>
    <property type="molecule type" value="Genomic_DNA"/>
</dbReference>
<dbReference type="Proteomes" id="UP000681722">
    <property type="component" value="Unassembled WGS sequence"/>
</dbReference>
<keyword evidence="1" id="KW-0812">Transmembrane</keyword>
<dbReference type="Proteomes" id="UP000663829">
    <property type="component" value="Unassembled WGS sequence"/>
</dbReference>
<evidence type="ECO:0000313" key="4">
    <source>
        <dbReference type="EMBL" id="CAF3583131.1"/>
    </source>
</evidence>
<comment type="caution">
    <text evidence="2">The sequence shown here is derived from an EMBL/GenBank/DDBJ whole genome shotgun (WGS) entry which is preliminary data.</text>
</comment>
<sequence length="296" mass="33677">MHVHPTHPPVVDPEEHVRVLKELKDTREQFMIKRLKVVWPRRILTLLGILQLLLGLAIIAVDLPIILMYAPRWQIFAGCWGGVFAFAAAVSTLYSSQKVTWHKLKIGSVFNVLGGIASVGMIAFNVLYLVNQSLCIIVGGCNYLSYTFSPVKPYYIGETVLGAVLVITSFIYEVLFIKYGLASSIEFDRIQKGEIPLQKPIMPSPTLTRSTGLHDSMPEQYQEPPQGYYNQVPPGHMMYNQRMMMRPPPPNQQAQMMYNQRMMMRPPPPPNRHAQMMFMQRGGPRGPPPMRNYPYS</sequence>